<keyword evidence="2 4" id="KW-0547">Nucleotide-binding</keyword>
<dbReference type="PROSITE" id="PS00107">
    <property type="entry name" value="PROTEIN_KINASE_ATP"/>
    <property type="match status" value="1"/>
</dbReference>
<dbReference type="Gene3D" id="3.30.200.20">
    <property type="entry name" value="Phosphorylase Kinase, domain 1"/>
    <property type="match status" value="1"/>
</dbReference>
<dbReference type="PANTHER" id="PTHR24055">
    <property type="entry name" value="MITOGEN-ACTIVATED PROTEIN KINASE"/>
    <property type="match status" value="1"/>
</dbReference>
<gene>
    <name evidence="7" type="ORF">CLO192961_LOCUS154369</name>
</gene>
<protein>
    <recommendedName>
        <fullName evidence="6">Protein kinase domain-containing protein</fullName>
    </recommendedName>
</protein>
<keyword evidence="8" id="KW-1185">Reference proteome</keyword>
<evidence type="ECO:0000313" key="7">
    <source>
        <dbReference type="EMBL" id="VUC24851.1"/>
    </source>
</evidence>
<dbReference type="Gene3D" id="1.10.510.10">
    <property type="entry name" value="Transferase(Phosphotransferase) domain 1"/>
    <property type="match status" value="1"/>
</dbReference>
<name>A0ABY6U2M4_BIOOC</name>
<sequence>MTVSSDFSRRVSSHASNLALEDRFEVLKEIGDGSFGSVVLARVRTAGANVARRGTVVAIKSMKKTFESFSSCLELREVVFLRTLPAHPHLVPALDIFLDPYTKKLHIAMEYMEGNLYQLMKSRDHKCLDNSSVKSILFQIMQGLEHIHSHHFFHRDIKPENILVSTSSHNEPSTAFRRYSSLVTPPSTPPTYTVKLADFGLARETHSKLPYTTYVSTRWYRAPEVLLRAGEYSAPVDIWAVGAMAVEVATLKPLFPGGNEMDQVWRVCEIMGSPGNWYSKSGSRVGGGDWREGTRLAGKLGFSFPKMAPHAMETILQTPQWPPALSHFVTWCLMWDPKNRPTSSQAIAHEYFADAVDPLRPKSSTSTKILGRKQSDLARTTTPTPSISSKPSWFRKSLIGRSETPEPLASHTIQSNDMPNARPVPVQLSTHSEVPSAVHRTGAGKRSTWTNGTTSNNMAPMPILPSIRPISPLSDAVNARASKHTDGKSKIGRQMSVASGTNHYTEMHRQEAERALNGKTGLVSPPSGQKEGFFSHLRKRARRLSGRHQTPASPTYDDAEAVAGCVPWTGSNRSSMIVDQQAMAVKSDMYDSLDRTLRDVQNPEPKAPAPPAHQVGTSSSLKRHHSLPQQHHRSADNLISAARGGPISSRTRRAQAVQGMNQYETPAEEDELLDEVLTSTHKAMKRMDRDSKTLRQSASNLGLANPYPTPSPSANGNQVLFGDGNEALRPKPLDLNKRQQGHSKWPTPPYEESEWAASASASIWAAGNKI</sequence>
<keyword evidence="1" id="KW-0808">Transferase</keyword>
<feature type="compositionally biased region" description="Polar residues" evidence="5">
    <location>
        <begin position="447"/>
        <end position="458"/>
    </location>
</feature>
<evidence type="ECO:0000259" key="6">
    <source>
        <dbReference type="PROSITE" id="PS50011"/>
    </source>
</evidence>
<dbReference type="SMART" id="SM00220">
    <property type="entry name" value="S_TKc"/>
    <property type="match status" value="1"/>
</dbReference>
<dbReference type="InterPro" id="IPR000719">
    <property type="entry name" value="Prot_kinase_dom"/>
</dbReference>
<evidence type="ECO:0000256" key="2">
    <source>
        <dbReference type="ARBA" id="ARBA00022741"/>
    </source>
</evidence>
<evidence type="ECO:0000256" key="3">
    <source>
        <dbReference type="ARBA" id="ARBA00022840"/>
    </source>
</evidence>
<comment type="caution">
    <text evidence="7">The sequence shown here is derived from an EMBL/GenBank/DDBJ whole genome shotgun (WGS) entry which is preliminary data.</text>
</comment>
<proteinExistence type="predicted"/>
<dbReference type="PROSITE" id="PS50011">
    <property type="entry name" value="PROTEIN_KINASE_DOM"/>
    <property type="match status" value="1"/>
</dbReference>
<feature type="compositionally biased region" description="Basic residues" evidence="5">
    <location>
        <begin position="621"/>
        <end position="632"/>
    </location>
</feature>
<dbReference type="Pfam" id="PF00069">
    <property type="entry name" value="Pkinase"/>
    <property type="match status" value="1"/>
</dbReference>
<dbReference type="InterPro" id="IPR050117">
    <property type="entry name" value="MAPK"/>
</dbReference>
<evidence type="ECO:0000313" key="8">
    <source>
        <dbReference type="Proteomes" id="UP000766486"/>
    </source>
</evidence>
<accession>A0ABY6U2M4</accession>
<feature type="domain" description="Protein kinase" evidence="6">
    <location>
        <begin position="24"/>
        <end position="352"/>
    </location>
</feature>
<feature type="compositionally biased region" description="Basic and acidic residues" evidence="5">
    <location>
        <begin position="726"/>
        <end position="737"/>
    </location>
</feature>
<feature type="region of interest" description="Disordered" evidence="5">
    <location>
        <begin position="700"/>
        <end position="756"/>
    </location>
</feature>
<dbReference type="EMBL" id="CABFNS010000728">
    <property type="protein sequence ID" value="VUC24851.1"/>
    <property type="molecule type" value="Genomic_DNA"/>
</dbReference>
<feature type="region of interest" description="Disordered" evidence="5">
    <location>
        <begin position="600"/>
        <end position="654"/>
    </location>
</feature>
<evidence type="ECO:0000256" key="4">
    <source>
        <dbReference type="PROSITE-ProRule" id="PRU10141"/>
    </source>
</evidence>
<dbReference type="PROSITE" id="PS00108">
    <property type="entry name" value="PROTEIN_KINASE_ST"/>
    <property type="match status" value="1"/>
</dbReference>
<keyword evidence="1" id="KW-0418">Kinase</keyword>
<dbReference type="InterPro" id="IPR011009">
    <property type="entry name" value="Kinase-like_dom_sf"/>
</dbReference>
<feature type="region of interest" description="Disordered" evidence="5">
    <location>
        <begin position="362"/>
        <end position="464"/>
    </location>
</feature>
<organism evidence="7 8">
    <name type="scientific">Bionectria ochroleuca</name>
    <name type="common">Gliocladium roseum</name>
    <dbReference type="NCBI Taxonomy" id="29856"/>
    <lineage>
        <taxon>Eukaryota</taxon>
        <taxon>Fungi</taxon>
        <taxon>Dikarya</taxon>
        <taxon>Ascomycota</taxon>
        <taxon>Pezizomycotina</taxon>
        <taxon>Sordariomycetes</taxon>
        <taxon>Hypocreomycetidae</taxon>
        <taxon>Hypocreales</taxon>
        <taxon>Bionectriaceae</taxon>
        <taxon>Clonostachys</taxon>
    </lineage>
</organism>
<feature type="compositionally biased region" description="Low complexity" evidence="5">
    <location>
        <begin position="380"/>
        <end position="392"/>
    </location>
</feature>
<dbReference type="Proteomes" id="UP000766486">
    <property type="component" value="Unassembled WGS sequence"/>
</dbReference>
<reference evidence="7 8" key="1">
    <citation type="submission" date="2019-06" db="EMBL/GenBank/DDBJ databases">
        <authorList>
            <person name="Broberg M."/>
        </authorList>
    </citation>
    <scope>NUCLEOTIDE SEQUENCE [LARGE SCALE GENOMIC DNA]</scope>
</reference>
<evidence type="ECO:0000256" key="1">
    <source>
        <dbReference type="ARBA" id="ARBA00022527"/>
    </source>
</evidence>
<evidence type="ECO:0000256" key="5">
    <source>
        <dbReference type="SAM" id="MobiDB-lite"/>
    </source>
</evidence>
<keyword evidence="3 4" id="KW-0067">ATP-binding</keyword>
<dbReference type="InterPro" id="IPR017441">
    <property type="entry name" value="Protein_kinase_ATP_BS"/>
</dbReference>
<dbReference type="SUPFAM" id="SSF56112">
    <property type="entry name" value="Protein kinase-like (PK-like)"/>
    <property type="match status" value="1"/>
</dbReference>
<feature type="binding site" evidence="4">
    <location>
        <position position="60"/>
    </location>
    <ligand>
        <name>ATP</name>
        <dbReference type="ChEBI" id="CHEBI:30616"/>
    </ligand>
</feature>
<keyword evidence="1" id="KW-0723">Serine/threonine-protein kinase</keyword>
<dbReference type="CDD" id="cd07830">
    <property type="entry name" value="STKc_MAK_like"/>
    <property type="match status" value="1"/>
</dbReference>
<dbReference type="InterPro" id="IPR008271">
    <property type="entry name" value="Ser/Thr_kinase_AS"/>
</dbReference>